<sequence length="109" mass="12419">MKFDNTNKHPCANKCTDFKDEQCKTCLVKEPVDHGEAEFLVGDVVVTVDEDDYDNLFEIVGRSKRLFHLKGIDSLFYGRLNFQIRHAKVAELNAKRRLTGVEMALGEVS</sequence>
<gene>
    <name evidence="1" type="ORF">DHW29_17795</name>
</gene>
<accession>A0A3D2SSB3</accession>
<organism evidence="1 2">
    <name type="scientific">Acinetobacter ursingii</name>
    <dbReference type="NCBI Taxonomy" id="108980"/>
    <lineage>
        <taxon>Bacteria</taxon>
        <taxon>Pseudomonadati</taxon>
        <taxon>Pseudomonadota</taxon>
        <taxon>Gammaproteobacteria</taxon>
        <taxon>Moraxellales</taxon>
        <taxon>Moraxellaceae</taxon>
        <taxon>Acinetobacter</taxon>
    </lineage>
</organism>
<protein>
    <submittedName>
        <fullName evidence="1">Uncharacterized protein</fullName>
    </submittedName>
</protein>
<evidence type="ECO:0000313" key="1">
    <source>
        <dbReference type="EMBL" id="HCK31828.1"/>
    </source>
</evidence>
<reference evidence="1 2" key="1">
    <citation type="journal article" date="2018" name="Nat. Biotechnol.">
        <title>A standardized bacterial taxonomy based on genome phylogeny substantially revises the tree of life.</title>
        <authorList>
            <person name="Parks D.H."/>
            <person name="Chuvochina M."/>
            <person name="Waite D.W."/>
            <person name="Rinke C."/>
            <person name="Skarshewski A."/>
            <person name="Chaumeil P.A."/>
            <person name="Hugenholtz P."/>
        </authorList>
    </citation>
    <scope>NUCLEOTIDE SEQUENCE [LARGE SCALE GENOMIC DNA]</scope>
    <source>
        <strain evidence="1">UBA9669</strain>
    </source>
</reference>
<dbReference type="EMBL" id="DPVE01000326">
    <property type="protein sequence ID" value="HCK31828.1"/>
    <property type="molecule type" value="Genomic_DNA"/>
</dbReference>
<proteinExistence type="predicted"/>
<dbReference type="Proteomes" id="UP000263596">
    <property type="component" value="Unassembled WGS sequence"/>
</dbReference>
<evidence type="ECO:0000313" key="2">
    <source>
        <dbReference type="Proteomes" id="UP000263596"/>
    </source>
</evidence>
<comment type="caution">
    <text evidence="1">The sequence shown here is derived from an EMBL/GenBank/DDBJ whole genome shotgun (WGS) entry which is preliminary data.</text>
</comment>
<dbReference type="AlphaFoldDB" id="A0A3D2SSB3"/>
<name>A0A3D2SSB3_9GAMM</name>
<dbReference type="RefSeq" id="WP_151808141.1">
    <property type="nucleotide sequence ID" value="NZ_BKOC01000001.1"/>
</dbReference>